<dbReference type="InterPro" id="IPR025110">
    <property type="entry name" value="AMP-bd_C"/>
</dbReference>
<dbReference type="Pfam" id="PF00501">
    <property type="entry name" value="AMP-binding"/>
    <property type="match status" value="1"/>
</dbReference>
<dbReference type="Pfam" id="PF13193">
    <property type="entry name" value="AMP-binding_C"/>
    <property type="match status" value="1"/>
</dbReference>
<feature type="domain" description="AMP-binding enzyme C-terminal" evidence="4">
    <location>
        <begin position="448"/>
        <end position="523"/>
    </location>
</feature>
<dbReference type="CDD" id="cd12119">
    <property type="entry name" value="ttLC_FACS_AlkK_like"/>
    <property type="match status" value="1"/>
</dbReference>
<dbReference type="PROSITE" id="PS00455">
    <property type="entry name" value="AMP_BINDING"/>
    <property type="match status" value="1"/>
</dbReference>
<protein>
    <submittedName>
        <fullName evidence="5">Long-chain-fatty-acid--CoA ligase</fullName>
    </submittedName>
</protein>
<evidence type="ECO:0000313" key="5">
    <source>
        <dbReference type="EMBL" id="GGN64037.1"/>
    </source>
</evidence>
<evidence type="ECO:0000256" key="2">
    <source>
        <dbReference type="ARBA" id="ARBA00022598"/>
    </source>
</evidence>
<dbReference type="GO" id="GO:0016877">
    <property type="term" value="F:ligase activity, forming carbon-sulfur bonds"/>
    <property type="evidence" value="ECO:0007669"/>
    <property type="project" value="UniProtKB-ARBA"/>
</dbReference>
<dbReference type="InterPro" id="IPR050237">
    <property type="entry name" value="ATP-dep_AMP-bd_enzyme"/>
</dbReference>
<dbReference type="InterPro" id="IPR042099">
    <property type="entry name" value="ANL_N_sf"/>
</dbReference>
<name>A0A917Y1R6_9ACTN</name>
<comment type="similarity">
    <text evidence="1">Belongs to the ATP-dependent AMP-binding enzyme family.</text>
</comment>
<dbReference type="InterPro" id="IPR045851">
    <property type="entry name" value="AMP-bd_C_sf"/>
</dbReference>
<keyword evidence="6" id="KW-1185">Reference proteome</keyword>
<proteinExistence type="inferred from homology"/>
<dbReference type="FunFam" id="3.30.300.30:FF:000008">
    <property type="entry name" value="2,3-dihydroxybenzoate-AMP ligase"/>
    <property type="match status" value="1"/>
</dbReference>
<evidence type="ECO:0000313" key="6">
    <source>
        <dbReference type="Proteomes" id="UP000600365"/>
    </source>
</evidence>
<sequence length="535" mass="58285">MAMMETPLNTWLLFGHAPRYFPDTEVVTRLPDGRVHRYTYAEFARRAQQLMHALDALGLAPGDRVATLAWNGYRHLEAYWAVPCTGRVLHTLNLRLSPEDLAYVIGHADDRAVLADPDLLPLLEKVHERGGLAGVRHIVVLGDKVPDTALPGVVAYEELIAGLPDAYAPRDIDERSPLGLCYTSGTTGRPKGVIYTHRSTVLHAIAASSQAAMSIGPGDCVLPVVPMFHANAWGVPYTATPYGAKQVFLSGSLDPAALVELMAAERVTVAAGVPTIWMAVADEIAARGGLPELRHLLCGGARPPRALIERYRRDFGIPLVQVWGMTETSPLASLAWPKEHMRDWDEERITDAVRTRAGLPLPGVQMDIRDEAGNSLDWDSISMGDLLVRGPWIADSYLGGEGAAQFTEDGWFRTGDIAVGSPDGYVVIADRAKDLIKSGGEWISSVDMESAVMALPEVAEAAVIAVPDDKWQERPLICVAPRPGSTVTLARIRDHLEATGFARWQLPDRIEVVEAIPRTGVGKFDKKALRARFDS</sequence>
<dbReference type="InterPro" id="IPR020845">
    <property type="entry name" value="AMP-binding_CS"/>
</dbReference>
<evidence type="ECO:0000259" key="3">
    <source>
        <dbReference type="Pfam" id="PF00501"/>
    </source>
</evidence>
<dbReference type="Proteomes" id="UP000600365">
    <property type="component" value="Unassembled WGS sequence"/>
</dbReference>
<dbReference type="Gene3D" id="3.40.50.12780">
    <property type="entry name" value="N-terminal domain of ligase-like"/>
    <property type="match status" value="1"/>
</dbReference>
<organism evidence="5 6">
    <name type="scientific">Streptomyces albiflavescens</name>
    <dbReference type="NCBI Taxonomy" id="1623582"/>
    <lineage>
        <taxon>Bacteria</taxon>
        <taxon>Bacillati</taxon>
        <taxon>Actinomycetota</taxon>
        <taxon>Actinomycetes</taxon>
        <taxon>Kitasatosporales</taxon>
        <taxon>Streptomycetaceae</taxon>
        <taxon>Streptomyces</taxon>
    </lineage>
</organism>
<accession>A0A917Y1R6</accession>
<dbReference type="PANTHER" id="PTHR43767:SF11">
    <property type="entry name" value="MEDIUM-CHAIN-FATTY-ACID--COA LIGASE"/>
    <property type="match status" value="1"/>
</dbReference>
<gene>
    <name evidence="5" type="ORF">GCM10011579_033000</name>
</gene>
<evidence type="ECO:0000256" key="1">
    <source>
        <dbReference type="ARBA" id="ARBA00006432"/>
    </source>
</evidence>
<dbReference type="SUPFAM" id="SSF56801">
    <property type="entry name" value="Acetyl-CoA synthetase-like"/>
    <property type="match status" value="1"/>
</dbReference>
<dbReference type="Gene3D" id="3.30.300.30">
    <property type="match status" value="1"/>
</dbReference>
<comment type="caution">
    <text evidence="5">The sequence shown here is derived from an EMBL/GenBank/DDBJ whole genome shotgun (WGS) entry which is preliminary data.</text>
</comment>
<dbReference type="NCBIfam" id="NF004837">
    <property type="entry name" value="PRK06187.1"/>
    <property type="match status" value="1"/>
</dbReference>
<dbReference type="InterPro" id="IPR000873">
    <property type="entry name" value="AMP-dep_synth/lig_dom"/>
</dbReference>
<dbReference type="RefSeq" id="WP_189186745.1">
    <property type="nucleotide sequence ID" value="NZ_BMMM01000005.1"/>
</dbReference>
<keyword evidence="2 5" id="KW-0436">Ligase</keyword>
<reference evidence="5 6" key="1">
    <citation type="journal article" date="2014" name="Int. J. Syst. Evol. Microbiol.">
        <title>Complete genome sequence of Corynebacterium casei LMG S-19264T (=DSM 44701T), isolated from a smear-ripened cheese.</title>
        <authorList>
            <consortium name="US DOE Joint Genome Institute (JGI-PGF)"/>
            <person name="Walter F."/>
            <person name="Albersmeier A."/>
            <person name="Kalinowski J."/>
            <person name="Ruckert C."/>
        </authorList>
    </citation>
    <scope>NUCLEOTIDE SEQUENCE [LARGE SCALE GENOMIC DNA]</scope>
    <source>
        <strain evidence="5 6">CGMCC 4.7111</strain>
    </source>
</reference>
<dbReference type="PANTHER" id="PTHR43767">
    <property type="entry name" value="LONG-CHAIN-FATTY-ACID--COA LIGASE"/>
    <property type="match status" value="1"/>
</dbReference>
<feature type="domain" description="AMP-dependent synthetase/ligase" evidence="3">
    <location>
        <begin position="17"/>
        <end position="398"/>
    </location>
</feature>
<evidence type="ECO:0000259" key="4">
    <source>
        <dbReference type="Pfam" id="PF13193"/>
    </source>
</evidence>
<dbReference type="EMBL" id="BMMM01000005">
    <property type="protein sequence ID" value="GGN64037.1"/>
    <property type="molecule type" value="Genomic_DNA"/>
</dbReference>
<dbReference type="AlphaFoldDB" id="A0A917Y1R6"/>